<comment type="caution">
    <text evidence="1">The sequence shown here is derived from an EMBL/GenBank/DDBJ whole genome shotgun (WGS) entry which is preliminary data.</text>
</comment>
<dbReference type="EMBL" id="BPLQ01015709">
    <property type="protein sequence ID" value="GIY90227.1"/>
    <property type="molecule type" value="Genomic_DNA"/>
</dbReference>
<name>A0AAV4X6M6_9ARAC</name>
<protein>
    <submittedName>
        <fullName evidence="1">Uncharacterized protein</fullName>
    </submittedName>
</protein>
<gene>
    <name evidence="1" type="ORF">CDAR_581971</name>
</gene>
<evidence type="ECO:0000313" key="2">
    <source>
        <dbReference type="Proteomes" id="UP001054837"/>
    </source>
</evidence>
<dbReference type="Proteomes" id="UP001054837">
    <property type="component" value="Unassembled WGS sequence"/>
</dbReference>
<accession>A0AAV4X6M6</accession>
<keyword evidence="2" id="KW-1185">Reference proteome</keyword>
<organism evidence="1 2">
    <name type="scientific">Caerostris darwini</name>
    <dbReference type="NCBI Taxonomy" id="1538125"/>
    <lineage>
        <taxon>Eukaryota</taxon>
        <taxon>Metazoa</taxon>
        <taxon>Ecdysozoa</taxon>
        <taxon>Arthropoda</taxon>
        <taxon>Chelicerata</taxon>
        <taxon>Arachnida</taxon>
        <taxon>Araneae</taxon>
        <taxon>Araneomorphae</taxon>
        <taxon>Entelegynae</taxon>
        <taxon>Araneoidea</taxon>
        <taxon>Araneidae</taxon>
        <taxon>Caerostris</taxon>
    </lineage>
</organism>
<proteinExistence type="predicted"/>
<reference evidence="1 2" key="1">
    <citation type="submission" date="2021-06" db="EMBL/GenBank/DDBJ databases">
        <title>Caerostris darwini draft genome.</title>
        <authorList>
            <person name="Kono N."/>
            <person name="Arakawa K."/>
        </authorList>
    </citation>
    <scope>NUCLEOTIDE SEQUENCE [LARGE SCALE GENOMIC DNA]</scope>
</reference>
<dbReference type="AlphaFoldDB" id="A0AAV4X6M6"/>
<sequence>MHFVHLCIKCYNIDLLLSTHFFVCDNQNSRFSSVQKPLLYLEQVTFVPPRHVFVCPRPHSSKTSRYSKEFENNLSDCLSLRGGLCTFPPWNKGTSSKRERGAFQNKPILCLFARCTCFPGNVDPDECKKVLGVARHAFWCRRLCNNWDVLVECHPPVEKGCHAILNGRRKKKSRGGSAPNAFQVEMAVC</sequence>
<evidence type="ECO:0000313" key="1">
    <source>
        <dbReference type="EMBL" id="GIY90227.1"/>
    </source>
</evidence>